<dbReference type="PANTHER" id="PTHR23028">
    <property type="entry name" value="ACETYLTRANSFERASE"/>
    <property type="match status" value="1"/>
</dbReference>
<accession>A0ABX5JJS3</accession>
<evidence type="ECO:0000259" key="2">
    <source>
        <dbReference type="Pfam" id="PF01757"/>
    </source>
</evidence>
<feature type="transmembrane region" description="Helical" evidence="1">
    <location>
        <begin position="172"/>
        <end position="190"/>
    </location>
</feature>
<feature type="domain" description="Acyltransferase 3" evidence="2">
    <location>
        <begin position="16"/>
        <end position="331"/>
    </location>
</feature>
<dbReference type="Proteomes" id="UP000251311">
    <property type="component" value="Unassembled WGS sequence"/>
</dbReference>
<feature type="transmembrane region" description="Helical" evidence="1">
    <location>
        <begin position="230"/>
        <end position="246"/>
    </location>
</feature>
<comment type="caution">
    <text evidence="4">The sequence shown here is derived from an EMBL/GenBank/DDBJ whole genome shotgun (WGS) entry which is preliminary data.</text>
</comment>
<feature type="transmembrane region" description="Helical" evidence="1">
    <location>
        <begin position="342"/>
        <end position="363"/>
    </location>
</feature>
<feature type="transmembrane region" description="Helical" evidence="1">
    <location>
        <begin position="20"/>
        <end position="35"/>
    </location>
</feature>
<proteinExistence type="predicted"/>
<dbReference type="Pfam" id="PF19040">
    <property type="entry name" value="SGNH"/>
    <property type="match status" value="1"/>
</dbReference>
<dbReference type="Pfam" id="PF01757">
    <property type="entry name" value="Acyl_transf_3"/>
    <property type="match status" value="1"/>
</dbReference>
<feature type="transmembrane region" description="Helical" evidence="1">
    <location>
        <begin position="312"/>
        <end position="330"/>
    </location>
</feature>
<feature type="domain" description="SGNH" evidence="3">
    <location>
        <begin position="418"/>
        <end position="658"/>
    </location>
</feature>
<keyword evidence="1" id="KW-0812">Transmembrane</keyword>
<feature type="transmembrane region" description="Helical" evidence="1">
    <location>
        <begin position="83"/>
        <end position="102"/>
    </location>
</feature>
<dbReference type="PANTHER" id="PTHR23028:SF53">
    <property type="entry name" value="ACYL_TRANSF_3 DOMAIN-CONTAINING PROTEIN"/>
    <property type="match status" value="1"/>
</dbReference>
<feature type="transmembrane region" description="Helical" evidence="1">
    <location>
        <begin position="202"/>
        <end position="218"/>
    </location>
</feature>
<reference evidence="4 5" key="1">
    <citation type="submission" date="2017-02" db="EMBL/GenBank/DDBJ databases">
        <title>Arcobacter lacus sp. nov., a new species isolated from reclaimed water.</title>
        <authorList>
            <person name="Figueras M.J."/>
            <person name="Perez-Cataluna A."/>
            <person name="Salas-Masso N."/>
        </authorList>
    </citation>
    <scope>NUCLEOTIDE SEQUENCE [LARGE SCALE GENOMIC DNA]</scope>
    <source>
        <strain evidence="4 5">RW43-9</strain>
    </source>
</reference>
<keyword evidence="5" id="KW-1185">Reference proteome</keyword>
<organism evidence="4 5">
    <name type="scientific">Arcobacter lacus</name>
    <dbReference type="NCBI Taxonomy" id="1912876"/>
    <lineage>
        <taxon>Bacteria</taxon>
        <taxon>Pseudomonadati</taxon>
        <taxon>Campylobacterota</taxon>
        <taxon>Epsilonproteobacteria</taxon>
        <taxon>Campylobacterales</taxon>
        <taxon>Arcobacteraceae</taxon>
        <taxon>Arcobacter</taxon>
    </lineage>
</organism>
<dbReference type="RefSeq" id="WP_210004197.1">
    <property type="nucleotide sequence ID" value="NZ_MUXF01000001.1"/>
</dbReference>
<protein>
    <recommendedName>
        <fullName evidence="6">Acyltransferase</fullName>
    </recommendedName>
</protein>
<feature type="transmembrane region" description="Helical" evidence="1">
    <location>
        <begin position="143"/>
        <end position="165"/>
    </location>
</feature>
<evidence type="ECO:0008006" key="6">
    <source>
        <dbReference type="Google" id="ProtNLM"/>
    </source>
</evidence>
<name>A0ABX5JJS3_9BACT</name>
<keyword evidence="1" id="KW-0472">Membrane</keyword>
<feature type="transmembrane region" description="Helical" evidence="1">
    <location>
        <begin position="41"/>
        <end position="62"/>
    </location>
</feature>
<gene>
    <name evidence="4" type="ORF">B0175_00490</name>
</gene>
<feature type="transmembrane region" description="Helical" evidence="1">
    <location>
        <begin position="282"/>
        <end position="306"/>
    </location>
</feature>
<sequence length="666" mass="78217">MKTFIPIVNHSLKYNSSIDGLRGIAISLVLLFHIWPKYFSFGYVGVDIFFVLSGYLITQIIYTKLESNSFSLKEFYRNRIRRIFPALIVVLTTTLLIGYLFMFPSEFEQLGQHIKSSALFYENFRLIKEVGYWDESASLKPLLHFWSLAIEEQFYIFWPLLLIFLYKTRVNIVISLSILFLILFSLPLITEFDKFYHTLSRAWELAFGGLVFIVSYKYKNIFYILNKYKYLIYLFFFISIVLSYNNSSFNTYKTFLIVFFSGLLILSISYDKSRTMFSNNTLVFIGLISFPLYLWHYVLISFTHIFGVKLDISIGLLLIFLSVLLSYFTYRYIEIYARVKSSYIFVFKLCIVVLILGFVGDYISKKNGLSNRSHLESNESFEKQFIRTPAQNDLGISLVTKILGYKPTNNYIKATSDDITKKYMVIIGDSHALAIYDGLSNYYMSQKDGGGVLLLAQDGCSPLIDTYSGKTEKAKEKCKKDIANTYKLLENKKFYIDKVIFVERGPKNMYLKGFGDIDNSNDLILKKYEGTSTLEEHKSKWINSHNLLMRYFNSQKYSFYYLLEHPELGFNPIHCLKRPFNIFTKSCKINYIDYFDRNEEYRKLIFELYKKYQNVNVIDTEKLFCDEKWCYGIINNKLLYLDDDHLSQEGSKLLSRYIQNIIFDGN</sequence>
<evidence type="ECO:0000259" key="3">
    <source>
        <dbReference type="Pfam" id="PF19040"/>
    </source>
</evidence>
<dbReference type="EMBL" id="MUXF01000001">
    <property type="protein sequence ID" value="PUE67496.1"/>
    <property type="molecule type" value="Genomic_DNA"/>
</dbReference>
<dbReference type="InterPro" id="IPR002656">
    <property type="entry name" value="Acyl_transf_3_dom"/>
</dbReference>
<evidence type="ECO:0000313" key="5">
    <source>
        <dbReference type="Proteomes" id="UP000251311"/>
    </source>
</evidence>
<feature type="transmembrane region" description="Helical" evidence="1">
    <location>
        <begin position="252"/>
        <end position="270"/>
    </location>
</feature>
<evidence type="ECO:0000313" key="4">
    <source>
        <dbReference type="EMBL" id="PUE67496.1"/>
    </source>
</evidence>
<evidence type="ECO:0000256" key="1">
    <source>
        <dbReference type="SAM" id="Phobius"/>
    </source>
</evidence>
<dbReference type="SUPFAM" id="SSF52266">
    <property type="entry name" value="SGNH hydrolase"/>
    <property type="match status" value="1"/>
</dbReference>
<keyword evidence="1" id="KW-1133">Transmembrane helix</keyword>
<dbReference type="InterPro" id="IPR043968">
    <property type="entry name" value="SGNH"/>
</dbReference>
<dbReference type="InterPro" id="IPR050879">
    <property type="entry name" value="Acyltransferase_3"/>
</dbReference>